<dbReference type="EMBL" id="FOIR01000002">
    <property type="protein sequence ID" value="SEW21055.1"/>
    <property type="molecule type" value="Genomic_DNA"/>
</dbReference>
<dbReference type="PANTHER" id="PTHR10098:SF108">
    <property type="entry name" value="TETRATRICOPEPTIDE REPEAT PROTEIN 28"/>
    <property type="match status" value="1"/>
</dbReference>
<dbReference type="STRING" id="1267423.SAMN05216290_1946"/>
<dbReference type="AlphaFoldDB" id="A0A1I0Q2P5"/>
<organism evidence="3 4">
    <name type="scientific">Roseivirga pacifica</name>
    <dbReference type="NCBI Taxonomy" id="1267423"/>
    <lineage>
        <taxon>Bacteria</taxon>
        <taxon>Pseudomonadati</taxon>
        <taxon>Bacteroidota</taxon>
        <taxon>Cytophagia</taxon>
        <taxon>Cytophagales</taxon>
        <taxon>Roseivirgaceae</taxon>
        <taxon>Roseivirga</taxon>
    </lineage>
</organism>
<dbReference type="RefSeq" id="WP_162844755.1">
    <property type="nucleotide sequence ID" value="NZ_FOIR01000002.1"/>
</dbReference>
<evidence type="ECO:0000259" key="2">
    <source>
        <dbReference type="Pfam" id="PF12770"/>
    </source>
</evidence>
<evidence type="ECO:0000313" key="4">
    <source>
        <dbReference type="Proteomes" id="UP000199437"/>
    </source>
</evidence>
<feature type="signal peptide" evidence="1">
    <location>
        <begin position="1"/>
        <end position="19"/>
    </location>
</feature>
<proteinExistence type="predicted"/>
<dbReference type="InterPro" id="IPR024983">
    <property type="entry name" value="CHAT_dom"/>
</dbReference>
<accession>A0A1I0Q2P5</accession>
<sequence length="955" mass="106931">MMRLSLIIALTFVCFLSEAQLNIPPAKMEAHPDYAAYQRAKQGKDHNAALRAAANLIETYPGNSVALQLAAASFYDINKPQDAADFVQWSVAYNSYDNVSSFYGFIFSVFANSPQEVQQYVRTMQNVGKSAADMQRDYQSMSGYLNSLANYPDLSATVQKAKEYLANYNEEGVKRAKAAYENLASTLGASYDGIANNETAAQTLADWVKAEEAVKQGLISRMMYVEALVNIAKISETVNFEFGQKLEPHLEKIVFDQTNYNLASRYRAYERLARVQSAMKRWDKVEASSNLILSDLSGKLPSTATLAKAYFYLVMAKTESRNYKDAAALADSYAAQLPKLKSPEYLAEAYYVILRAYAFNKEIDKAQAIAHQAENFLKTPGIDQMNYVSYVKNGLSSVANLLDNETVASTGNSYNDGVRLMEQKKYAESAVQFEKARAEEVAILDKMDPLEQRGYLDKFQRINGFLAGAYYETKQFDKIYDVIESNRAYALLNDKRSDKKQLSLKELQAVLGEGEAYLSFIDVSKGTTYEGTYLMCLVTKNNVVVKYNRSAGAFTDLLTSQKAQLIELEKEQAKMEFRKENLDYLNGAKTRVDNTFAKGEFKLITQYLRKHMEAKVVEGKYVFYQKENLPDLLNRFYHTFISGLDVELFTVEKLTISPEGLIGTIPFDALTDDNGQYLAERFEIGYIPNAAMLHMLRTQPKRTYAMNVLGFGGATYDLHSAQKAPLASLGDLEKLRYRVREDLKNNKPLDYAFATFQSDEPMSYLEGGREEVARIQKIVPKTDTRMDAMMTENELKRMSAAGELAKYRAVHLSSHASVHPYVFDLSSIAMTVKSSPVNGEDGMLVVGELEKLNLPVDFVMLSACQTALGVESPGDGIKGLNQALLNAGANSTLTSLWSVSDSGTMLLTIHLYNRVFNGNMSTSAAITDVKRSFIKGEFEGHTHPYFWAPFIYTGY</sequence>
<dbReference type="Pfam" id="PF12770">
    <property type="entry name" value="CHAT"/>
    <property type="match status" value="1"/>
</dbReference>
<feature type="domain" description="CHAT" evidence="2">
    <location>
        <begin position="633"/>
        <end position="954"/>
    </location>
</feature>
<dbReference type="GeneID" id="99986664"/>
<keyword evidence="4" id="KW-1185">Reference proteome</keyword>
<name>A0A1I0Q2P5_9BACT</name>
<keyword evidence="1" id="KW-0732">Signal</keyword>
<reference evidence="4" key="1">
    <citation type="submission" date="2016-10" db="EMBL/GenBank/DDBJ databases">
        <authorList>
            <person name="Varghese N."/>
            <person name="Submissions S."/>
        </authorList>
    </citation>
    <scope>NUCLEOTIDE SEQUENCE [LARGE SCALE GENOMIC DNA]</scope>
    <source>
        <strain evidence="4">CGMCC 1.12402</strain>
    </source>
</reference>
<dbReference type="PANTHER" id="PTHR10098">
    <property type="entry name" value="RAPSYN-RELATED"/>
    <property type="match status" value="1"/>
</dbReference>
<evidence type="ECO:0000256" key="1">
    <source>
        <dbReference type="SAM" id="SignalP"/>
    </source>
</evidence>
<dbReference type="Proteomes" id="UP000199437">
    <property type="component" value="Unassembled WGS sequence"/>
</dbReference>
<evidence type="ECO:0000313" key="3">
    <source>
        <dbReference type="EMBL" id="SEW21055.1"/>
    </source>
</evidence>
<protein>
    <submittedName>
        <fullName evidence="3">CHAT domain-containing protein</fullName>
    </submittedName>
</protein>
<gene>
    <name evidence="3" type="ORF">SAMN05216290_1946</name>
</gene>
<feature type="chain" id="PRO_5011560269" evidence="1">
    <location>
        <begin position="20"/>
        <end position="955"/>
    </location>
</feature>